<sequence>MKRLLAFTLGFLTAIGGFLDIGDLVAGALVGARFGMSLAWVIVVGVIGIVLFTEMSARVTAVSGRATFDLVRERLGARTGLANLMASYFITLLTLAAQLGGVALALELASSIHYLLWVPVVGVLVWVVIWRLPFEKMEQTYGLLGLALIVFAVALWRLGPDWGALLNGAASPAPPPGEDWSTWWYYGIALFGASMTPYTVLFFSSGGVEEHWSSKDLGQARFNVFFGFPVGGLLALAIMGCAAVLFFPAGVQVEHLSQVALPVSVALGKIGLIVVIVGFFVATFGAALESGLAAGYSVAQYLGWPWGKHLQPADATRFHTVVLLTLLAGLALILTTLDPIKVTEYSIVLSAAALPLTYLPIFIVANDRDYLGDRVNSRFTNIIGTCYLVLLVVVSIVTIPLMIYTKAGQ</sequence>
<evidence type="ECO:0000256" key="5">
    <source>
        <dbReference type="ARBA" id="ARBA00023136"/>
    </source>
</evidence>
<name>A0A852TXQ8_9ACTN</name>
<dbReference type="EMBL" id="JACCCC010000001">
    <property type="protein sequence ID" value="NYE47732.1"/>
    <property type="molecule type" value="Genomic_DNA"/>
</dbReference>
<organism evidence="7 8">
    <name type="scientific">Spinactinospora alkalitolerans</name>
    <dbReference type="NCBI Taxonomy" id="687207"/>
    <lineage>
        <taxon>Bacteria</taxon>
        <taxon>Bacillati</taxon>
        <taxon>Actinomycetota</taxon>
        <taxon>Actinomycetes</taxon>
        <taxon>Streptosporangiales</taxon>
        <taxon>Nocardiopsidaceae</taxon>
        <taxon>Spinactinospora</taxon>
    </lineage>
</organism>
<feature type="transmembrane region" description="Helical" evidence="6">
    <location>
        <begin position="320"/>
        <end position="340"/>
    </location>
</feature>
<dbReference type="Proteomes" id="UP000589036">
    <property type="component" value="Unassembled WGS sequence"/>
</dbReference>
<evidence type="ECO:0000256" key="3">
    <source>
        <dbReference type="ARBA" id="ARBA00022692"/>
    </source>
</evidence>
<evidence type="ECO:0000256" key="6">
    <source>
        <dbReference type="SAM" id="Phobius"/>
    </source>
</evidence>
<evidence type="ECO:0000313" key="7">
    <source>
        <dbReference type="EMBL" id="NYE47732.1"/>
    </source>
</evidence>
<dbReference type="GO" id="GO:0005384">
    <property type="term" value="F:manganese ion transmembrane transporter activity"/>
    <property type="evidence" value="ECO:0007669"/>
    <property type="project" value="TreeGrafter"/>
</dbReference>
<feature type="transmembrane region" description="Helical" evidence="6">
    <location>
        <begin position="270"/>
        <end position="299"/>
    </location>
</feature>
<dbReference type="GO" id="GO:0005886">
    <property type="term" value="C:plasma membrane"/>
    <property type="evidence" value="ECO:0007669"/>
    <property type="project" value="TreeGrafter"/>
</dbReference>
<gene>
    <name evidence="7" type="ORF">HDA32_002852</name>
</gene>
<feature type="transmembrane region" description="Helical" evidence="6">
    <location>
        <begin position="37"/>
        <end position="60"/>
    </location>
</feature>
<dbReference type="PANTHER" id="PTHR11706:SF33">
    <property type="entry name" value="NATURAL RESISTANCE-ASSOCIATED MACROPHAGE PROTEIN 2"/>
    <property type="match status" value="1"/>
</dbReference>
<proteinExistence type="predicted"/>
<keyword evidence="3 6" id="KW-0812">Transmembrane</keyword>
<feature type="transmembrane region" description="Helical" evidence="6">
    <location>
        <begin position="112"/>
        <end position="129"/>
    </location>
</feature>
<feature type="transmembrane region" description="Helical" evidence="6">
    <location>
        <begin position="224"/>
        <end position="250"/>
    </location>
</feature>
<feature type="transmembrane region" description="Helical" evidence="6">
    <location>
        <begin position="183"/>
        <end position="203"/>
    </location>
</feature>
<keyword evidence="5 6" id="KW-0472">Membrane</keyword>
<feature type="transmembrane region" description="Helical" evidence="6">
    <location>
        <begin position="141"/>
        <end position="159"/>
    </location>
</feature>
<dbReference type="GO" id="GO:0034755">
    <property type="term" value="P:iron ion transmembrane transport"/>
    <property type="evidence" value="ECO:0007669"/>
    <property type="project" value="TreeGrafter"/>
</dbReference>
<accession>A0A852TXQ8</accession>
<feature type="transmembrane region" description="Helical" evidence="6">
    <location>
        <begin position="386"/>
        <end position="404"/>
    </location>
</feature>
<feature type="transmembrane region" description="Helical" evidence="6">
    <location>
        <begin position="346"/>
        <end position="365"/>
    </location>
</feature>
<dbReference type="InterPro" id="IPR001046">
    <property type="entry name" value="NRAMP_fam"/>
</dbReference>
<dbReference type="PANTHER" id="PTHR11706">
    <property type="entry name" value="SOLUTE CARRIER PROTEIN FAMILY 11 MEMBER"/>
    <property type="match status" value="1"/>
</dbReference>
<keyword evidence="2" id="KW-0813">Transport</keyword>
<comment type="subcellular location">
    <subcellularLocation>
        <location evidence="1">Membrane</location>
        <topology evidence="1">Multi-pass membrane protein</topology>
    </subcellularLocation>
</comment>
<protein>
    <submittedName>
        <fullName evidence="7">Mn2+/Fe2+ NRAMP family transporter</fullName>
    </submittedName>
</protein>
<evidence type="ECO:0000256" key="2">
    <source>
        <dbReference type="ARBA" id="ARBA00022448"/>
    </source>
</evidence>
<dbReference type="AlphaFoldDB" id="A0A852TXQ8"/>
<evidence type="ECO:0000256" key="1">
    <source>
        <dbReference type="ARBA" id="ARBA00004141"/>
    </source>
</evidence>
<comment type="caution">
    <text evidence="7">The sequence shown here is derived from an EMBL/GenBank/DDBJ whole genome shotgun (WGS) entry which is preliminary data.</text>
</comment>
<feature type="transmembrane region" description="Helical" evidence="6">
    <location>
        <begin position="81"/>
        <end position="106"/>
    </location>
</feature>
<keyword evidence="8" id="KW-1185">Reference proteome</keyword>
<evidence type="ECO:0000256" key="4">
    <source>
        <dbReference type="ARBA" id="ARBA00022989"/>
    </source>
</evidence>
<evidence type="ECO:0000313" key="8">
    <source>
        <dbReference type="Proteomes" id="UP000589036"/>
    </source>
</evidence>
<reference evidence="7 8" key="1">
    <citation type="submission" date="2020-07" db="EMBL/GenBank/DDBJ databases">
        <title>Sequencing the genomes of 1000 actinobacteria strains.</title>
        <authorList>
            <person name="Klenk H.-P."/>
        </authorList>
    </citation>
    <scope>NUCLEOTIDE SEQUENCE [LARGE SCALE GENOMIC DNA]</scope>
    <source>
        <strain evidence="7 8">CXB654</strain>
    </source>
</reference>
<keyword evidence="4 6" id="KW-1133">Transmembrane helix</keyword>
<dbReference type="GO" id="GO:0015086">
    <property type="term" value="F:cadmium ion transmembrane transporter activity"/>
    <property type="evidence" value="ECO:0007669"/>
    <property type="project" value="TreeGrafter"/>
</dbReference>
<dbReference type="Pfam" id="PF01566">
    <property type="entry name" value="Nramp"/>
    <property type="match status" value="1"/>
</dbReference>
<dbReference type="RefSeq" id="WP_179643630.1">
    <property type="nucleotide sequence ID" value="NZ_BAAAYY010000018.1"/>
</dbReference>